<dbReference type="EMBL" id="BAAARN010000001">
    <property type="protein sequence ID" value="GAA2731759.1"/>
    <property type="molecule type" value="Genomic_DNA"/>
</dbReference>
<evidence type="ECO:0000313" key="5">
    <source>
        <dbReference type="Proteomes" id="UP001501326"/>
    </source>
</evidence>
<dbReference type="RefSeq" id="WP_344190116.1">
    <property type="nucleotide sequence ID" value="NZ_BAAARN010000001.1"/>
</dbReference>
<keyword evidence="2" id="KW-0560">Oxidoreductase</keyword>
<dbReference type="PANTHER" id="PTHR43673">
    <property type="entry name" value="NAD(P)H NITROREDUCTASE YDGI-RELATED"/>
    <property type="match status" value="1"/>
</dbReference>
<comment type="caution">
    <text evidence="4">The sequence shown here is derived from an EMBL/GenBank/DDBJ whole genome shotgun (WGS) entry which is preliminary data.</text>
</comment>
<evidence type="ECO:0000256" key="2">
    <source>
        <dbReference type="ARBA" id="ARBA00023002"/>
    </source>
</evidence>
<comment type="similarity">
    <text evidence="1">Belongs to the nitroreductase family.</text>
</comment>
<evidence type="ECO:0000259" key="3">
    <source>
        <dbReference type="Pfam" id="PF00881"/>
    </source>
</evidence>
<sequence>MELSQVVRRRRMVRRFDPERPVPREVLERILHAAQRAPSAGFSQGWDFVVLEGRGQTEAFWAATRDGGRQPDAWLRGVSAAPALVLCLSDPGAYLDRYAEPDKGWTDRDPARWPVPYWDVDTGMAAMLMLLTAVDEGLGALFFGVPPDRHPDVLEAHGIPRDRRLVGVVALGHELERTTSPSLRRGRRDEADVVHWGRFDGGPGTGPGESPVEPV</sequence>
<dbReference type="SUPFAM" id="SSF55469">
    <property type="entry name" value="FMN-dependent nitroreductase-like"/>
    <property type="match status" value="1"/>
</dbReference>
<evidence type="ECO:0000313" key="4">
    <source>
        <dbReference type="EMBL" id="GAA2731759.1"/>
    </source>
</evidence>
<proteinExistence type="inferred from homology"/>
<feature type="domain" description="Nitroreductase" evidence="3">
    <location>
        <begin position="7"/>
        <end position="173"/>
    </location>
</feature>
<dbReference type="Gene3D" id="3.40.109.10">
    <property type="entry name" value="NADH Oxidase"/>
    <property type="match status" value="1"/>
</dbReference>
<dbReference type="Proteomes" id="UP001501326">
    <property type="component" value="Unassembled WGS sequence"/>
</dbReference>
<dbReference type="PANTHER" id="PTHR43673:SF10">
    <property type="entry name" value="NADH DEHYDROGENASE_NAD(P)H NITROREDUCTASE XCC3605-RELATED"/>
    <property type="match status" value="1"/>
</dbReference>
<organism evidence="4 5">
    <name type="scientific">Pedococcus aerophilus</name>
    <dbReference type="NCBI Taxonomy" id="436356"/>
    <lineage>
        <taxon>Bacteria</taxon>
        <taxon>Bacillati</taxon>
        <taxon>Actinomycetota</taxon>
        <taxon>Actinomycetes</taxon>
        <taxon>Micrococcales</taxon>
        <taxon>Intrasporangiaceae</taxon>
        <taxon>Pedococcus</taxon>
    </lineage>
</organism>
<evidence type="ECO:0000256" key="1">
    <source>
        <dbReference type="ARBA" id="ARBA00007118"/>
    </source>
</evidence>
<name>A0ABN3UFZ4_9MICO</name>
<keyword evidence="5" id="KW-1185">Reference proteome</keyword>
<accession>A0ABN3UFZ4</accession>
<protein>
    <submittedName>
        <fullName evidence="4">Nitroreductase family protein</fullName>
    </submittedName>
</protein>
<dbReference type="InterPro" id="IPR029479">
    <property type="entry name" value="Nitroreductase"/>
</dbReference>
<dbReference type="CDD" id="cd02062">
    <property type="entry name" value="Nitro_FMN_reductase"/>
    <property type="match status" value="1"/>
</dbReference>
<reference evidence="4 5" key="1">
    <citation type="journal article" date="2019" name="Int. J. Syst. Evol. Microbiol.">
        <title>The Global Catalogue of Microorganisms (GCM) 10K type strain sequencing project: providing services to taxonomists for standard genome sequencing and annotation.</title>
        <authorList>
            <consortium name="The Broad Institute Genomics Platform"/>
            <consortium name="The Broad Institute Genome Sequencing Center for Infectious Disease"/>
            <person name="Wu L."/>
            <person name="Ma J."/>
        </authorList>
    </citation>
    <scope>NUCLEOTIDE SEQUENCE [LARGE SCALE GENOMIC DNA]</scope>
    <source>
        <strain evidence="4 5">JCM 16378</strain>
    </source>
</reference>
<dbReference type="Pfam" id="PF00881">
    <property type="entry name" value="Nitroreductase"/>
    <property type="match status" value="1"/>
</dbReference>
<dbReference type="InterPro" id="IPR000415">
    <property type="entry name" value="Nitroreductase-like"/>
</dbReference>
<gene>
    <name evidence="4" type="ORF">GCM10009867_06140</name>
</gene>